<dbReference type="RefSeq" id="YP_009665354.1">
    <property type="nucleotide sequence ID" value="NC_043235.1"/>
</dbReference>
<dbReference type="SUPFAM" id="SSF54060">
    <property type="entry name" value="His-Me finger endonucleases"/>
    <property type="match status" value="2"/>
</dbReference>
<feature type="compositionally biased region" description="Basic and acidic residues" evidence="1">
    <location>
        <begin position="80"/>
        <end position="111"/>
    </location>
</feature>
<protein>
    <recommendedName>
        <fullName evidence="2">HNH nuclease domain-containing protein</fullName>
    </recommendedName>
</protein>
<feature type="domain" description="HNH nuclease" evidence="2">
    <location>
        <begin position="62"/>
        <end position="99"/>
    </location>
</feature>
<evidence type="ECO:0000259" key="2">
    <source>
        <dbReference type="Pfam" id="PF13392"/>
    </source>
</evidence>
<dbReference type="InterPro" id="IPR044925">
    <property type="entry name" value="His-Me_finger_sf"/>
</dbReference>
<name>M1I870_9PHYC</name>
<evidence type="ECO:0000256" key="1">
    <source>
        <dbReference type="SAM" id="MobiDB-lite"/>
    </source>
</evidence>
<sequence>MATVEYYGADESHETFDKYYVDNDGIIRNKKTDIHVTQHTNKDDYKTINLVDNDGKRKTLMIHRIIASTFLGRPPTPAHTPDHKNRIRSDNTLDNIRWKDPTEQRENQERPETYKSALIIVRDGVEMTVKEWVKHLESEKTPFENVYTKSVINHYAQRKQHGFSYKVFDDFPGEKWKKVIGSKQWEVSNMKRVKYKTKYAENVLETTQLYLRGGYPTIKINGKNHPIHILCFQAFNPDIVIQSGEIVRHKHDDRLDFRPEKLLIGTQSQNITDAYKNGKYNDTKTEWKSCVSYINGVKEREHISLSDAARFLRENGWPKAIHSNISKVIDMNKTRYGRTWT</sequence>
<dbReference type="EMBL" id="JX997183">
    <property type="protein sequence ID" value="AGE58709.1"/>
    <property type="molecule type" value="Genomic_DNA"/>
</dbReference>
<dbReference type="Pfam" id="PF13392">
    <property type="entry name" value="HNH_3"/>
    <property type="match status" value="1"/>
</dbReference>
<feature type="region of interest" description="Disordered" evidence="1">
    <location>
        <begin position="71"/>
        <end position="111"/>
    </location>
</feature>
<proteinExistence type="predicted"/>
<evidence type="ECO:0000313" key="3">
    <source>
        <dbReference type="EMBL" id="AGE58709.1"/>
    </source>
</evidence>
<dbReference type="InterPro" id="IPR003615">
    <property type="entry name" value="HNH_nuc"/>
</dbReference>
<accession>M1I870</accession>
<organism evidence="3">
    <name type="scientific">Paramecium bursaria Chlorella virus NYs1</name>
    <dbReference type="NCBI Taxonomy" id="83442"/>
    <lineage>
        <taxon>Viruses</taxon>
        <taxon>Varidnaviria</taxon>
        <taxon>Bamfordvirae</taxon>
        <taxon>Nucleocytoviricota</taxon>
        <taxon>Megaviricetes</taxon>
        <taxon>Algavirales</taxon>
        <taxon>Phycodnaviridae</taxon>
        <taxon>Chlorovirus</taxon>
        <taxon>Chlorovirus newyorkense</taxon>
    </lineage>
</organism>
<dbReference type="KEGG" id="vg:40525573"/>
<dbReference type="GeneID" id="40525573"/>
<dbReference type="Gene3D" id="3.90.75.20">
    <property type="match status" value="2"/>
</dbReference>
<gene>
    <name evidence="3" type="primary">NYs-1_382L</name>
    <name evidence="3" type="ORF">PBCVNYs1_382L</name>
</gene>
<reference evidence="3" key="1">
    <citation type="submission" date="2012-10" db="EMBL/GenBank/DDBJ databases">
        <title>Towards defining the chloroviruses: a genomic journey through a genus of large DNA viruses.</title>
        <authorList>
            <person name="Jeanniard A."/>
            <person name="Dunigan D.D."/>
            <person name="Gurnon J.R."/>
            <person name="Agarkova I."/>
            <person name="Kang M."/>
            <person name="Vitek J."/>
            <person name="Duncan G."/>
            <person name="McClung O.W."/>
            <person name="Larsen M."/>
            <person name="Claverie J.-M."/>
            <person name="Van Etten J.L."/>
            <person name="Blanc G."/>
        </authorList>
    </citation>
    <scope>NUCLEOTIDE SEQUENCE</scope>
</reference>